<proteinExistence type="predicted"/>
<name>X5FEF8_ECOLX</name>
<accession>X5FEF8</accession>
<evidence type="ECO:0000313" key="1">
    <source>
        <dbReference type="EMBL" id="AHW84726.1"/>
    </source>
</evidence>
<gene>
    <name evidence="1" type="primary">ftoK</name>
</gene>
<protein>
    <submittedName>
        <fullName evidence="1">Uncharacterized protein</fullName>
    </submittedName>
</protein>
<reference evidence="1" key="1">
    <citation type="journal article" date="2013" name="Infect. Genet. Evol.">
        <title>Genetic diversity and features analysis of type VI secretion systems loci in avian pathogenic Escherichia coli by wide genomic scanning.</title>
        <authorList>
            <person name="Ma J."/>
            <person name="Sun M."/>
            <person name="Bao Y."/>
            <person name="Pan Z."/>
            <person name="Zhang W."/>
            <person name="Lu C."/>
            <person name="Yao H."/>
        </authorList>
    </citation>
    <scope>NUCLEOTIDE SEQUENCE</scope>
    <source>
        <strain evidence="1">ED353</strain>
    </source>
</reference>
<sequence>MRDCHSSDDKDVIAIDEMRSGILMTRVVISLVRSQLCTVWSLAKSGRMRNPMRSQLSLNFLTSWILKEKLSQLMRWVARKILQIRYKNRAVIIYSL</sequence>
<organism evidence="1">
    <name type="scientific">Escherichia coli</name>
    <dbReference type="NCBI Taxonomy" id="562"/>
    <lineage>
        <taxon>Bacteria</taxon>
        <taxon>Pseudomonadati</taxon>
        <taxon>Pseudomonadota</taxon>
        <taxon>Gammaproteobacteria</taxon>
        <taxon>Enterobacterales</taxon>
        <taxon>Enterobacteriaceae</taxon>
        <taxon>Escherichia</taxon>
    </lineage>
</organism>
<dbReference type="EMBL" id="KF678360">
    <property type="protein sequence ID" value="AHW84726.1"/>
    <property type="molecule type" value="Genomic_DNA"/>
</dbReference>
<dbReference type="AlphaFoldDB" id="X5FEF8"/>